<protein>
    <submittedName>
        <fullName evidence="1">Uncharacterized protein</fullName>
    </submittedName>
</protein>
<dbReference type="EMBL" id="BQNB010021366">
    <property type="protein sequence ID" value="GJU05657.1"/>
    <property type="molecule type" value="Genomic_DNA"/>
</dbReference>
<evidence type="ECO:0000313" key="2">
    <source>
        <dbReference type="Proteomes" id="UP001151760"/>
    </source>
</evidence>
<organism evidence="1 2">
    <name type="scientific">Tanacetum coccineum</name>
    <dbReference type="NCBI Taxonomy" id="301880"/>
    <lineage>
        <taxon>Eukaryota</taxon>
        <taxon>Viridiplantae</taxon>
        <taxon>Streptophyta</taxon>
        <taxon>Embryophyta</taxon>
        <taxon>Tracheophyta</taxon>
        <taxon>Spermatophyta</taxon>
        <taxon>Magnoliopsida</taxon>
        <taxon>eudicotyledons</taxon>
        <taxon>Gunneridae</taxon>
        <taxon>Pentapetalae</taxon>
        <taxon>asterids</taxon>
        <taxon>campanulids</taxon>
        <taxon>Asterales</taxon>
        <taxon>Asteraceae</taxon>
        <taxon>Asteroideae</taxon>
        <taxon>Anthemideae</taxon>
        <taxon>Anthemidinae</taxon>
        <taxon>Tanacetum</taxon>
    </lineage>
</organism>
<name>A0ABQ5J1U5_9ASTR</name>
<accession>A0ABQ5J1U5</accession>
<keyword evidence="2" id="KW-1185">Reference proteome</keyword>
<comment type="caution">
    <text evidence="1">The sequence shown here is derived from an EMBL/GenBank/DDBJ whole genome shotgun (WGS) entry which is preliminary data.</text>
</comment>
<gene>
    <name evidence="1" type="ORF">Tco_1122087</name>
</gene>
<reference evidence="1" key="1">
    <citation type="journal article" date="2022" name="Int. J. Mol. Sci.">
        <title>Draft Genome of Tanacetum Coccineum: Genomic Comparison of Closely Related Tanacetum-Family Plants.</title>
        <authorList>
            <person name="Yamashiro T."/>
            <person name="Shiraishi A."/>
            <person name="Nakayama K."/>
            <person name="Satake H."/>
        </authorList>
    </citation>
    <scope>NUCLEOTIDE SEQUENCE</scope>
</reference>
<sequence>MDNSCSFRDMMSNLFTLADNEFFNEGVRDESAIKRSWKLLCQSAQQQANALLRFKAPTEEHANPVYAHESLKDMKDYDAVLTQDKGWKERVEELDKEKSDIGNREKYAVDCGNGEMVRRRIINEYLPTFVRRLHQSVEYKWSLGEAFSLAIGKGFIDGISIGRKDPDI</sequence>
<reference evidence="1" key="2">
    <citation type="submission" date="2022-01" db="EMBL/GenBank/DDBJ databases">
        <authorList>
            <person name="Yamashiro T."/>
            <person name="Shiraishi A."/>
            <person name="Satake H."/>
            <person name="Nakayama K."/>
        </authorList>
    </citation>
    <scope>NUCLEOTIDE SEQUENCE</scope>
</reference>
<evidence type="ECO:0000313" key="1">
    <source>
        <dbReference type="EMBL" id="GJU05657.1"/>
    </source>
</evidence>
<dbReference type="Proteomes" id="UP001151760">
    <property type="component" value="Unassembled WGS sequence"/>
</dbReference>
<proteinExistence type="predicted"/>